<evidence type="ECO:0008006" key="4">
    <source>
        <dbReference type="Google" id="ProtNLM"/>
    </source>
</evidence>
<dbReference type="EMBL" id="CP029556">
    <property type="protein sequence ID" value="AXA85108.1"/>
    <property type="molecule type" value="Genomic_DNA"/>
</dbReference>
<gene>
    <name evidence="2" type="ORF">DCD74_10815</name>
</gene>
<proteinExistence type="predicted"/>
<reference evidence="3" key="1">
    <citation type="submission" date="2018-05" db="EMBL/GenBank/DDBJ databases">
        <title>Luteimonas pekinense sp. nov., isolated from human Meibomian gland secretions, Beijing, China.</title>
        <authorList>
            <person name="Wen T."/>
            <person name="Bai H."/>
            <person name="Lv H."/>
        </authorList>
    </citation>
    <scope>NUCLEOTIDE SEQUENCE [LARGE SCALE GENOMIC DNA]</scope>
    <source>
        <strain evidence="3">83-4</strain>
    </source>
</reference>
<dbReference type="Proteomes" id="UP000251842">
    <property type="component" value="Chromosome"/>
</dbReference>
<dbReference type="OrthoDB" id="5973914at2"/>
<accession>A0A344J7U8</accession>
<dbReference type="KEGG" id="lue:DCD74_10815"/>
<dbReference type="RefSeq" id="WP_112927319.1">
    <property type="nucleotide sequence ID" value="NZ_CP029556.1"/>
</dbReference>
<dbReference type="AlphaFoldDB" id="A0A344J7U8"/>
<keyword evidence="1" id="KW-0732">Signal</keyword>
<name>A0A344J7U8_9GAMM</name>
<evidence type="ECO:0000313" key="3">
    <source>
        <dbReference type="Proteomes" id="UP000251842"/>
    </source>
</evidence>
<feature type="chain" id="PRO_5016905476" description="Secreted protein" evidence="1">
    <location>
        <begin position="26"/>
        <end position="208"/>
    </location>
</feature>
<organism evidence="2 3">
    <name type="scientific">Solilutibacter oculi</name>
    <dbReference type="NCBI Taxonomy" id="2698682"/>
    <lineage>
        <taxon>Bacteria</taxon>
        <taxon>Pseudomonadati</taxon>
        <taxon>Pseudomonadota</taxon>
        <taxon>Gammaproteobacteria</taxon>
        <taxon>Lysobacterales</taxon>
        <taxon>Lysobacteraceae</taxon>
        <taxon>Solilutibacter</taxon>
    </lineage>
</organism>
<feature type="signal peptide" evidence="1">
    <location>
        <begin position="1"/>
        <end position="25"/>
    </location>
</feature>
<evidence type="ECO:0000313" key="2">
    <source>
        <dbReference type="EMBL" id="AXA85108.1"/>
    </source>
</evidence>
<sequence length="208" mass="21592">MSPRALAMLLTTAICFSLAPRPTLAQDRAQLGVQADALLRSASAESLDGLFQSVHGLMKSPTDSLQVCRALASDARGSADTWLTLAQGLSDANRDALTGALADVALSGWQGRPMPFDEAAARRQLTQAGVRAAMLNDGFSASALGNPTAPDADTDATDMEAQRCRSLGWLLDAVASQPRDERAAITRLLLRDGIASTLKSSASAAPGG</sequence>
<evidence type="ECO:0000256" key="1">
    <source>
        <dbReference type="SAM" id="SignalP"/>
    </source>
</evidence>
<keyword evidence="3" id="KW-1185">Reference proteome</keyword>
<protein>
    <recommendedName>
        <fullName evidence="4">Secreted protein</fullName>
    </recommendedName>
</protein>